<name>A0A4Y9XYD4_9AGAM</name>
<reference evidence="2 3" key="1">
    <citation type="submission" date="2019-02" db="EMBL/GenBank/DDBJ databases">
        <title>Genome sequencing of the rare red list fungi Dentipellis fragilis.</title>
        <authorList>
            <person name="Buettner E."/>
            <person name="Kellner H."/>
        </authorList>
    </citation>
    <scope>NUCLEOTIDE SEQUENCE [LARGE SCALE GENOMIC DNA]</scope>
    <source>
        <strain evidence="2 3">DSM 105465</strain>
    </source>
</reference>
<evidence type="ECO:0000313" key="3">
    <source>
        <dbReference type="Proteomes" id="UP000298327"/>
    </source>
</evidence>
<accession>A0A4Y9XYD4</accession>
<feature type="compositionally biased region" description="Low complexity" evidence="1">
    <location>
        <begin position="1"/>
        <end position="10"/>
    </location>
</feature>
<gene>
    <name evidence="2" type="ORF">EVG20_g9699</name>
</gene>
<evidence type="ECO:0000256" key="1">
    <source>
        <dbReference type="SAM" id="MobiDB-lite"/>
    </source>
</evidence>
<feature type="compositionally biased region" description="Polar residues" evidence="1">
    <location>
        <begin position="28"/>
        <end position="37"/>
    </location>
</feature>
<dbReference type="EMBL" id="SEOQ01001025">
    <property type="protein sequence ID" value="TFY54443.1"/>
    <property type="molecule type" value="Genomic_DNA"/>
</dbReference>
<dbReference type="Proteomes" id="UP000298327">
    <property type="component" value="Unassembled WGS sequence"/>
</dbReference>
<protein>
    <submittedName>
        <fullName evidence="2">Uncharacterized protein</fullName>
    </submittedName>
</protein>
<keyword evidence="3" id="KW-1185">Reference proteome</keyword>
<sequence length="173" mass="18675">MLPRLRPARLQQRDQYRDGPAFSEPGRDSQSCGSQARSPGFLTRPLAYGKIVGPMEKECMGEKLDAGASPSCISHRTQGDCQISTERPSRRGRGRVALDSGLETLVLSCPALQTLGRASRRRSFPVPLFLPVNAITGNASDDRSQGPIAVTAMLLPQRRPSDQGTSGPHHPST</sequence>
<dbReference type="AlphaFoldDB" id="A0A4Y9XYD4"/>
<comment type="caution">
    <text evidence="2">The sequence shown here is derived from an EMBL/GenBank/DDBJ whole genome shotgun (WGS) entry which is preliminary data.</text>
</comment>
<proteinExistence type="predicted"/>
<feature type="region of interest" description="Disordered" evidence="1">
    <location>
        <begin position="1"/>
        <end position="39"/>
    </location>
</feature>
<evidence type="ECO:0000313" key="2">
    <source>
        <dbReference type="EMBL" id="TFY54443.1"/>
    </source>
</evidence>
<organism evidence="2 3">
    <name type="scientific">Dentipellis fragilis</name>
    <dbReference type="NCBI Taxonomy" id="205917"/>
    <lineage>
        <taxon>Eukaryota</taxon>
        <taxon>Fungi</taxon>
        <taxon>Dikarya</taxon>
        <taxon>Basidiomycota</taxon>
        <taxon>Agaricomycotina</taxon>
        <taxon>Agaricomycetes</taxon>
        <taxon>Russulales</taxon>
        <taxon>Hericiaceae</taxon>
        <taxon>Dentipellis</taxon>
    </lineage>
</organism>